<dbReference type="AlphaFoldDB" id="A0A9P4MRP8"/>
<proteinExistence type="inferred from homology"/>
<comment type="caution">
    <text evidence="3">The sequence shown here is derived from an EMBL/GenBank/DDBJ whole genome shotgun (WGS) entry which is preliminary data.</text>
</comment>
<dbReference type="OrthoDB" id="63935at2759"/>
<dbReference type="InterPro" id="IPR016040">
    <property type="entry name" value="NAD(P)-bd_dom"/>
</dbReference>
<dbReference type="PANTHER" id="PTHR15020:SF50">
    <property type="entry name" value="UPF0659 PROTEIN YMR090W"/>
    <property type="match status" value="1"/>
</dbReference>
<dbReference type="PANTHER" id="PTHR15020">
    <property type="entry name" value="FLAVIN REDUCTASE-RELATED"/>
    <property type="match status" value="1"/>
</dbReference>
<evidence type="ECO:0000259" key="2">
    <source>
        <dbReference type="Pfam" id="PF13460"/>
    </source>
</evidence>
<gene>
    <name evidence="3" type="ORF">K461DRAFT_309037</name>
</gene>
<reference evidence="3" key="1">
    <citation type="journal article" date="2020" name="Stud. Mycol.">
        <title>101 Dothideomycetes genomes: a test case for predicting lifestyles and emergence of pathogens.</title>
        <authorList>
            <person name="Haridas S."/>
            <person name="Albert R."/>
            <person name="Binder M."/>
            <person name="Bloem J."/>
            <person name="Labutti K."/>
            <person name="Salamov A."/>
            <person name="Andreopoulos B."/>
            <person name="Baker S."/>
            <person name="Barry K."/>
            <person name="Bills G."/>
            <person name="Bluhm B."/>
            <person name="Cannon C."/>
            <person name="Castanera R."/>
            <person name="Culley D."/>
            <person name="Daum C."/>
            <person name="Ezra D."/>
            <person name="Gonzalez J."/>
            <person name="Henrissat B."/>
            <person name="Kuo A."/>
            <person name="Liang C."/>
            <person name="Lipzen A."/>
            <person name="Lutzoni F."/>
            <person name="Magnuson J."/>
            <person name="Mondo S."/>
            <person name="Nolan M."/>
            <person name="Ohm R."/>
            <person name="Pangilinan J."/>
            <person name="Park H.-J."/>
            <person name="Ramirez L."/>
            <person name="Alfaro M."/>
            <person name="Sun H."/>
            <person name="Tritt A."/>
            <person name="Yoshinaga Y."/>
            <person name="Zwiers L.-H."/>
            <person name="Turgeon B."/>
            <person name="Goodwin S."/>
            <person name="Spatafora J."/>
            <person name="Crous P."/>
            <person name="Grigoriev I."/>
        </authorList>
    </citation>
    <scope>NUCLEOTIDE SEQUENCE</scope>
    <source>
        <strain evidence="3">CBS 260.36</strain>
    </source>
</reference>
<keyword evidence="4" id="KW-1185">Reference proteome</keyword>
<dbReference type="Pfam" id="PF13460">
    <property type="entry name" value="NAD_binding_10"/>
    <property type="match status" value="1"/>
</dbReference>
<dbReference type="Gene3D" id="3.40.50.720">
    <property type="entry name" value="NAD(P)-binding Rossmann-like Domain"/>
    <property type="match status" value="1"/>
</dbReference>
<dbReference type="Proteomes" id="UP000799439">
    <property type="component" value="Unassembled WGS sequence"/>
</dbReference>
<evidence type="ECO:0000313" key="4">
    <source>
        <dbReference type="Proteomes" id="UP000799439"/>
    </source>
</evidence>
<accession>A0A9P4MRP8</accession>
<dbReference type="SUPFAM" id="SSF51735">
    <property type="entry name" value="NAD(P)-binding Rossmann-fold domains"/>
    <property type="match status" value="1"/>
</dbReference>
<evidence type="ECO:0000256" key="1">
    <source>
        <dbReference type="ARBA" id="ARBA00038376"/>
    </source>
</evidence>
<comment type="similarity">
    <text evidence="1">Belongs to the avfA family.</text>
</comment>
<protein>
    <recommendedName>
        <fullName evidence="2">NAD(P)-binding domain-containing protein</fullName>
    </recommendedName>
</protein>
<name>A0A9P4MRP8_9PEZI</name>
<sequence>MTTTTKSTIAVLGATGDCAGWALATALTKGHSCRALARNPEKLVDLMTARGVPQDFLDRNLVIVKGNAKNKDEVKNLLREAEHKVVDRVLFGVGGKPSLAFTWSLFTIDDPTVCGSSMAALLAALSELAQESTTATRPQVTAISTTGITHGPRDVPILLVPLYHWLLAKPHVDKHQMEDLLRSASSQANPNQTGLSSASIVRPTLLVDGPGTGLGGVKAGTESHPALGYTIARKDVGLWIYENLLVDKDTVWKGESASLTY</sequence>
<organism evidence="3 4">
    <name type="scientific">Myriangium duriaei CBS 260.36</name>
    <dbReference type="NCBI Taxonomy" id="1168546"/>
    <lineage>
        <taxon>Eukaryota</taxon>
        <taxon>Fungi</taxon>
        <taxon>Dikarya</taxon>
        <taxon>Ascomycota</taxon>
        <taxon>Pezizomycotina</taxon>
        <taxon>Dothideomycetes</taxon>
        <taxon>Dothideomycetidae</taxon>
        <taxon>Myriangiales</taxon>
        <taxon>Myriangiaceae</taxon>
        <taxon>Myriangium</taxon>
    </lineage>
</organism>
<feature type="domain" description="NAD(P)-binding" evidence="2">
    <location>
        <begin position="13"/>
        <end position="243"/>
    </location>
</feature>
<evidence type="ECO:0000313" key="3">
    <source>
        <dbReference type="EMBL" id="KAF2156791.1"/>
    </source>
</evidence>
<dbReference type="InterPro" id="IPR036291">
    <property type="entry name" value="NAD(P)-bd_dom_sf"/>
</dbReference>
<dbReference type="EMBL" id="ML996081">
    <property type="protein sequence ID" value="KAF2156791.1"/>
    <property type="molecule type" value="Genomic_DNA"/>
</dbReference>